<dbReference type="SMART" id="SM00369">
    <property type="entry name" value="LRR_TYP"/>
    <property type="match status" value="12"/>
</dbReference>
<feature type="chain" id="PRO_5038277030" evidence="10">
    <location>
        <begin position="30"/>
        <end position="1052"/>
    </location>
</feature>
<evidence type="ECO:0000256" key="9">
    <source>
        <dbReference type="SAM" id="Phobius"/>
    </source>
</evidence>
<reference evidence="14" key="4">
    <citation type="journal article" date="2022" name="Res Sq">
        <title>Comparative Genomics Reveals Insights into the Divergent Evolution of Astigmatic Mites and Household Pest Adaptations.</title>
        <authorList>
            <person name="Xiong Q."/>
            <person name="Wan A.T.-Y."/>
            <person name="Liu X.-Y."/>
            <person name="Fung C.S.-H."/>
            <person name="Xiao X."/>
            <person name="Malainual N."/>
            <person name="Hou J."/>
            <person name="Wang L."/>
            <person name="Wang M."/>
            <person name="Yang K."/>
            <person name="Cui Y."/>
            <person name="Leung E."/>
            <person name="Nong W."/>
            <person name="Shin S.-K."/>
            <person name="Au S."/>
            <person name="Jeong K.Y."/>
            <person name="Chew F.T."/>
            <person name="Hui J."/>
            <person name="Leung T.F."/>
            <person name="Tungtrongchitr A."/>
            <person name="Zhong N."/>
            <person name="Liu Z."/>
            <person name="Tsui S."/>
        </authorList>
    </citation>
    <scope>NUCLEOTIDE SEQUENCE</scope>
    <source>
        <strain evidence="14">Derf</strain>
        <tissue evidence="14">Whole organism</tissue>
    </source>
</reference>
<protein>
    <submittedName>
        <fullName evidence="13">Leucine-rich repeat and immunoglobulin-like domain containing protein</fullName>
    </submittedName>
    <submittedName>
        <fullName evidence="14">Otolith morphogenesis</fullName>
    </submittedName>
</protein>
<dbReference type="PANTHER" id="PTHR45842:SF21">
    <property type="entry name" value="IG-LIKE DOMAIN-CONTAINING PROTEIN"/>
    <property type="match status" value="1"/>
</dbReference>
<evidence type="ECO:0000313" key="13">
    <source>
        <dbReference type="EMBL" id="KAH7641600.1"/>
    </source>
</evidence>
<dbReference type="InterPro" id="IPR001611">
    <property type="entry name" value="Leu-rich_rpt"/>
</dbReference>
<dbReference type="OrthoDB" id="5917255at2759"/>
<evidence type="ECO:0000256" key="1">
    <source>
        <dbReference type="ARBA" id="ARBA00004613"/>
    </source>
</evidence>
<dbReference type="InterPro" id="IPR003599">
    <property type="entry name" value="Ig_sub"/>
</dbReference>
<keyword evidence="15" id="KW-1185">Reference proteome</keyword>
<feature type="domain" description="Ig-like" evidence="12">
    <location>
        <begin position="531"/>
        <end position="634"/>
    </location>
</feature>
<organism evidence="14 15">
    <name type="scientific">Dermatophagoides farinae</name>
    <name type="common">American house dust mite</name>
    <dbReference type="NCBI Taxonomy" id="6954"/>
    <lineage>
        <taxon>Eukaryota</taxon>
        <taxon>Metazoa</taxon>
        <taxon>Ecdysozoa</taxon>
        <taxon>Arthropoda</taxon>
        <taxon>Chelicerata</taxon>
        <taxon>Arachnida</taxon>
        <taxon>Acari</taxon>
        <taxon>Acariformes</taxon>
        <taxon>Sarcoptiformes</taxon>
        <taxon>Astigmata</taxon>
        <taxon>Psoroptidia</taxon>
        <taxon>Analgoidea</taxon>
        <taxon>Pyroglyphidae</taxon>
        <taxon>Dermatophagoidinae</taxon>
        <taxon>Dermatophagoides</taxon>
    </lineage>
</organism>
<dbReference type="GO" id="GO:0007399">
    <property type="term" value="P:nervous system development"/>
    <property type="evidence" value="ECO:0007669"/>
    <property type="project" value="UniProtKB-ARBA"/>
</dbReference>
<evidence type="ECO:0000259" key="11">
    <source>
        <dbReference type="PROSITE" id="PS50172"/>
    </source>
</evidence>
<dbReference type="Pfam" id="PF00560">
    <property type="entry name" value="LRR_1"/>
    <property type="match status" value="1"/>
</dbReference>
<keyword evidence="6" id="KW-0677">Repeat</keyword>
<keyword evidence="9" id="KW-0812">Transmembrane</keyword>
<reference evidence="13" key="3">
    <citation type="journal article" date="2021" name="World Allergy Organ. J.">
        <title>Chromosome-level assembly of Dermatophagoides farinae genome and transcriptome reveals two novel allergens Der f 37 and Der f 39.</title>
        <authorList>
            <person name="Chen J."/>
            <person name="Cai Z."/>
            <person name="Fan D."/>
            <person name="Hu J."/>
            <person name="Hou Y."/>
            <person name="He Y."/>
            <person name="Zhang Z."/>
            <person name="Zhao Z."/>
            <person name="Gao P."/>
            <person name="Hu W."/>
            <person name="Sun J."/>
            <person name="Li J."/>
            <person name="Ji K."/>
        </authorList>
    </citation>
    <scope>NUCLEOTIDE SEQUENCE</scope>
    <source>
        <strain evidence="13">JKM2019</strain>
    </source>
</reference>
<feature type="transmembrane region" description="Helical" evidence="9">
    <location>
        <begin position="844"/>
        <end position="867"/>
    </location>
</feature>
<evidence type="ECO:0000256" key="10">
    <source>
        <dbReference type="SAM" id="SignalP"/>
    </source>
</evidence>
<gene>
    <name evidence="14" type="primary">LRIG1</name>
    <name evidence="14" type="ORF">DERF_001497</name>
    <name evidence="13" type="ORF">HUG17_4645</name>
</gene>
<comment type="subcellular location">
    <subcellularLocation>
        <location evidence="1">Secreted</location>
    </subcellularLocation>
</comment>
<dbReference type="PROSITE" id="PS50172">
    <property type="entry name" value="BRCT"/>
    <property type="match status" value="1"/>
</dbReference>
<dbReference type="InterPro" id="IPR003598">
    <property type="entry name" value="Ig_sub2"/>
</dbReference>
<evidence type="ECO:0000256" key="2">
    <source>
        <dbReference type="ARBA" id="ARBA00022473"/>
    </source>
</evidence>
<keyword evidence="9" id="KW-0472">Membrane</keyword>
<name>A0A922LB83_DERFA</name>
<evidence type="ECO:0000256" key="4">
    <source>
        <dbReference type="ARBA" id="ARBA00022614"/>
    </source>
</evidence>
<sequence>MIRMKKYDQIFILVISILFIIFIDNKCSSDKIGCPKRCNCFSTVVNCANKEYRIIPDLPTWTESLYMNDNPLETFSSHASPLIISPNNLTFIDLTRTRLRFVDSDVLTTVFNDVHYIQKSLTNIHFNENELTQFPLINYANNLRSLSLANNNLNYDSIQRIDISFIYPHLEYLDLSDNLIKIIPKHFLSSSIMSNLTHLILNNNDIETIEEDAFELFPNLKVLKISKNNIQIISKSWLGRLIHLRELDLNYNQIDKIDILAFEALESLISLKMRRNKLNNLDDGSFWGLSNLQKINLDHNNISEIKEGWIYGLESLKEFSIKHNSIIKIGDNVWNSLRSLIEINLNFNRLQHIRLKTFDKLSSLQTLKLSNNNISYVDDNSFRSLKNLETLDMSYNKLSWTLEGSSGFFNGLGHLKELRLNNNQIRLIYKHTFNGLSSLSMLNLTANPLSSIQKDSFQWFNNLNRIHLEQVDLLCDCTMKWLNEWLQANQIRRQFARKIHCKHPHDLAIRTINSFLDIKPEEFKCQDFLKPYLIEDFKNLTKPIAAIKNQEIRFNCKVATSSNDKIIFKWFKDSQLIEHDRAIMENVAQPYSENVTHYTSILHLVNIQDEDQGKYHCMASNSYGSVYSHKFSVNVYVAPYFIKRPHNVTVRVGHTAKLECAAKGQPGPIVSWQKDGGDNFPAAMERRMHVMPADDVFFIVEVKKSDMGSYSCHATNDAGSIVSTAYLNVIEIPSFVRKMVDKKSQIGSTVSLECMAAGIPIPQIVWFKDGHMLQPTDRHFFTAEGQILIIVKSKPSDQGLYSCNISNTYGTTSDSSYLEIITISERNSDDFIASYVYMIRKHSLIVIAVLICVVITSLAWIAVICYIRKKHNSDLMKTYENNPKSGNLCYMESSTNFDPISKSTEYESDFYSDSSSALDTGIEGSCQSNEEGIFREYNSLPRKNYPIPINSALIPIRNTNSLPRNNYKHFVSCQQIHSPPVLSSKAERIRIKKLKQEILNKHRNNLPPDMSNDDNDDDNFYLGNIQMAERQPSLYHYQSKISRTFSNRDIVR</sequence>
<dbReference type="InterPro" id="IPR003591">
    <property type="entry name" value="Leu-rich_rpt_typical-subtyp"/>
</dbReference>
<evidence type="ECO:0000313" key="15">
    <source>
        <dbReference type="Proteomes" id="UP000790347"/>
    </source>
</evidence>
<evidence type="ECO:0000259" key="12">
    <source>
        <dbReference type="PROSITE" id="PS50835"/>
    </source>
</evidence>
<dbReference type="EMBL" id="ASGP02000001">
    <property type="protein sequence ID" value="KAH9527487.1"/>
    <property type="molecule type" value="Genomic_DNA"/>
</dbReference>
<dbReference type="AlphaFoldDB" id="A0A922LB83"/>
<keyword evidence="5 10" id="KW-0732">Signal</keyword>
<dbReference type="PROSITE" id="PS50835">
    <property type="entry name" value="IG_LIKE"/>
    <property type="match status" value="3"/>
</dbReference>
<dbReference type="SUPFAM" id="SSF52058">
    <property type="entry name" value="L domain-like"/>
    <property type="match status" value="1"/>
</dbReference>
<dbReference type="SMART" id="SM00409">
    <property type="entry name" value="IG"/>
    <property type="match status" value="3"/>
</dbReference>
<dbReference type="Pfam" id="PF13855">
    <property type="entry name" value="LRR_8"/>
    <property type="match status" value="3"/>
</dbReference>
<keyword evidence="2" id="KW-0217">Developmental protein</keyword>
<keyword evidence="3" id="KW-0964">Secreted</keyword>
<reference evidence="14" key="1">
    <citation type="submission" date="2013-05" db="EMBL/GenBank/DDBJ databases">
        <authorList>
            <person name="Yim A.K.Y."/>
            <person name="Chan T.F."/>
            <person name="Ji K.M."/>
            <person name="Liu X.Y."/>
            <person name="Zhou J.W."/>
            <person name="Li R.Q."/>
            <person name="Yang K.Y."/>
            <person name="Li J."/>
            <person name="Li M."/>
            <person name="Law P.T.W."/>
            <person name="Wu Y.L."/>
            <person name="Cai Z.L."/>
            <person name="Qin H."/>
            <person name="Bao Y."/>
            <person name="Leung R.K.K."/>
            <person name="Ng P.K.S."/>
            <person name="Zou J."/>
            <person name="Zhong X.J."/>
            <person name="Ran P.X."/>
            <person name="Zhong N.S."/>
            <person name="Liu Z.G."/>
            <person name="Tsui S.K.W."/>
        </authorList>
    </citation>
    <scope>NUCLEOTIDE SEQUENCE</scope>
    <source>
        <strain evidence="14">Derf</strain>
        <tissue evidence="14">Whole organism</tissue>
    </source>
</reference>
<dbReference type="InterPro" id="IPR013783">
    <property type="entry name" value="Ig-like_fold"/>
</dbReference>
<dbReference type="Proteomes" id="UP000790347">
    <property type="component" value="Unassembled WGS sequence"/>
</dbReference>
<dbReference type="InterPro" id="IPR036179">
    <property type="entry name" value="Ig-like_dom_sf"/>
</dbReference>
<dbReference type="Proteomes" id="UP000828236">
    <property type="component" value="Unassembled WGS sequence"/>
</dbReference>
<dbReference type="FunFam" id="2.60.40.10:FF:000150">
    <property type="entry name" value="Leucine rich repeats and immunoglobulin like domains 3"/>
    <property type="match status" value="1"/>
</dbReference>
<accession>A0A922LB83</accession>
<feature type="domain" description="Ig-like" evidence="12">
    <location>
        <begin position="639"/>
        <end position="728"/>
    </location>
</feature>
<dbReference type="InterPro" id="IPR032675">
    <property type="entry name" value="LRR_dom_sf"/>
</dbReference>
<evidence type="ECO:0000256" key="7">
    <source>
        <dbReference type="ARBA" id="ARBA00023157"/>
    </source>
</evidence>
<keyword evidence="7" id="KW-1015">Disulfide bond</keyword>
<dbReference type="Gene3D" id="3.80.10.10">
    <property type="entry name" value="Ribonuclease Inhibitor"/>
    <property type="match status" value="4"/>
</dbReference>
<dbReference type="GO" id="GO:0005576">
    <property type="term" value="C:extracellular region"/>
    <property type="evidence" value="ECO:0007669"/>
    <property type="project" value="UniProtKB-SubCell"/>
</dbReference>
<feature type="domain" description="BRCT" evidence="11">
    <location>
        <begin position="188"/>
        <end position="247"/>
    </location>
</feature>
<evidence type="ECO:0000313" key="14">
    <source>
        <dbReference type="EMBL" id="KAH9527487.1"/>
    </source>
</evidence>
<dbReference type="InterPro" id="IPR050467">
    <property type="entry name" value="LRFN"/>
</dbReference>
<proteinExistence type="predicted"/>
<evidence type="ECO:0000256" key="5">
    <source>
        <dbReference type="ARBA" id="ARBA00022729"/>
    </source>
</evidence>
<dbReference type="SMART" id="SM00408">
    <property type="entry name" value="IGc2"/>
    <property type="match status" value="3"/>
</dbReference>
<dbReference type="Pfam" id="PF07679">
    <property type="entry name" value="I-set"/>
    <property type="match status" value="3"/>
</dbReference>
<evidence type="ECO:0000256" key="3">
    <source>
        <dbReference type="ARBA" id="ARBA00022525"/>
    </source>
</evidence>
<dbReference type="Gene3D" id="2.60.40.10">
    <property type="entry name" value="Immunoglobulins"/>
    <property type="match status" value="3"/>
</dbReference>
<feature type="domain" description="Ig-like" evidence="12">
    <location>
        <begin position="733"/>
        <end position="819"/>
    </location>
</feature>
<keyword evidence="9" id="KW-1133">Transmembrane helix</keyword>
<dbReference type="CDD" id="cd00096">
    <property type="entry name" value="Ig"/>
    <property type="match status" value="1"/>
</dbReference>
<dbReference type="SUPFAM" id="SSF48726">
    <property type="entry name" value="Immunoglobulin"/>
    <property type="match status" value="3"/>
</dbReference>
<dbReference type="SMART" id="SM00365">
    <property type="entry name" value="LRR_SD22"/>
    <property type="match status" value="7"/>
</dbReference>
<evidence type="ECO:0000256" key="6">
    <source>
        <dbReference type="ARBA" id="ARBA00022737"/>
    </source>
</evidence>
<dbReference type="PROSITE" id="PS51450">
    <property type="entry name" value="LRR"/>
    <property type="match status" value="5"/>
</dbReference>
<comment type="caution">
    <text evidence="14">The sequence shown here is derived from an EMBL/GenBank/DDBJ whole genome shotgun (WGS) entry which is preliminary data.</text>
</comment>
<dbReference type="PANTHER" id="PTHR45842">
    <property type="entry name" value="SYNAPTIC ADHESION-LIKE MOLECULE SALM"/>
    <property type="match status" value="1"/>
</dbReference>
<reference evidence="13" key="2">
    <citation type="submission" date="2020-06" db="EMBL/GenBank/DDBJ databases">
        <authorList>
            <person name="Ji K."/>
            <person name="Li J."/>
        </authorList>
    </citation>
    <scope>NUCLEOTIDE SEQUENCE</scope>
    <source>
        <strain evidence="13">JKM2019</strain>
        <tissue evidence="13">Whole body</tissue>
    </source>
</reference>
<dbReference type="FunFam" id="2.60.40.10:FF:000107">
    <property type="entry name" value="Myosin, light chain kinase a"/>
    <property type="match status" value="1"/>
</dbReference>
<dbReference type="InterPro" id="IPR013098">
    <property type="entry name" value="Ig_I-set"/>
</dbReference>
<dbReference type="FunFam" id="3.80.10.10:FF:000002">
    <property type="entry name" value="Slit guidance ligand 2"/>
    <property type="match status" value="1"/>
</dbReference>
<dbReference type="InterPro" id="IPR001357">
    <property type="entry name" value="BRCT_dom"/>
</dbReference>
<dbReference type="InterPro" id="IPR007110">
    <property type="entry name" value="Ig-like_dom"/>
</dbReference>
<dbReference type="EMBL" id="SDOV01000004">
    <property type="protein sequence ID" value="KAH7641600.1"/>
    <property type="molecule type" value="Genomic_DNA"/>
</dbReference>
<keyword evidence="8" id="KW-0393">Immunoglobulin domain</keyword>
<evidence type="ECO:0000256" key="8">
    <source>
        <dbReference type="ARBA" id="ARBA00023319"/>
    </source>
</evidence>
<keyword evidence="4" id="KW-0433">Leucine-rich repeat</keyword>
<feature type="signal peptide" evidence="10">
    <location>
        <begin position="1"/>
        <end position="29"/>
    </location>
</feature>